<gene>
    <name evidence="1" type="ORF">E2553_24690</name>
</gene>
<dbReference type="GeneID" id="97303073"/>
<organism evidence="1 2">
    <name type="scientific">Paraburkholderia dipogonis</name>
    <dbReference type="NCBI Taxonomy" id="1211383"/>
    <lineage>
        <taxon>Bacteria</taxon>
        <taxon>Pseudomonadati</taxon>
        <taxon>Pseudomonadota</taxon>
        <taxon>Betaproteobacteria</taxon>
        <taxon>Burkholderiales</taxon>
        <taxon>Burkholderiaceae</taxon>
        <taxon>Paraburkholderia</taxon>
    </lineage>
</organism>
<proteinExistence type="predicted"/>
<dbReference type="AlphaFoldDB" id="A0A4Y8MRR6"/>
<dbReference type="EMBL" id="SNVI01000002">
    <property type="protein sequence ID" value="TFE39993.1"/>
    <property type="molecule type" value="Genomic_DNA"/>
</dbReference>
<name>A0A4Y8MRR6_9BURK</name>
<accession>A0A4Y8MRR6</accession>
<dbReference type="Proteomes" id="UP000297385">
    <property type="component" value="Unassembled WGS sequence"/>
</dbReference>
<evidence type="ECO:0000313" key="1">
    <source>
        <dbReference type="EMBL" id="TFE39993.1"/>
    </source>
</evidence>
<dbReference type="RefSeq" id="WP_134461373.1">
    <property type="nucleotide sequence ID" value="NZ_JBHMFL010000169.1"/>
</dbReference>
<comment type="caution">
    <text evidence="1">The sequence shown here is derived from an EMBL/GenBank/DDBJ whole genome shotgun (WGS) entry which is preliminary data.</text>
</comment>
<sequence>MEPELYNGYEVWGHAIPQNGRYAASGTITSGRKLIEGSGVLATCGTEDEARAVGMAWARAWVDTHG</sequence>
<protein>
    <recommendedName>
        <fullName evidence="3">Transposase</fullName>
    </recommendedName>
</protein>
<evidence type="ECO:0008006" key="3">
    <source>
        <dbReference type="Google" id="ProtNLM"/>
    </source>
</evidence>
<reference evidence="1 2" key="1">
    <citation type="submission" date="2019-03" db="EMBL/GenBank/DDBJ databases">
        <title>Complete Genome Sequence of Paraburkholderia dipogonis ICMP 19430T, a Nitrogen-fixing Symbiont of the South African Invasive Legume Dipogon lignosus in New Zealand.</title>
        <authorList>
            <person name="De Meyer S.E."/>
        </authorList>
    </citation>
    <scope>NUCLEOTIDE SEQUENCE [LARGE SCALE GENOMIC DNA]</scope>
    <source>
        <strain evidence="1 2">ICMP 19430</strain>
    </source>
</reference>
<evidence type="ECO:0000313" key="2">
    <source>
        <dbReference type="Proteomes" id="UP000297385"/>
    </source>
</evidence>